<organism evidence="3 4">
    <name type="scientific">Cymbomonas tetramitiformis</name>
    <dbReference type="NCBI Taxonomy" id="36881"/>
    <lineage>
        <taxon>Eukaryota</taxon>
        <taxon>Viridiplantae</taxon>
        <taxon>Chlorophyta</taxon>
        <taxon>Pyramimonadophyceae</taxon>
        <taxon>Pyramimonadales</taxon>
        <taxon>Pyramimonadaceae</taxon>
        <taxon>Cymbomonas</taxon>
    </lineage>
</organism>
<dbReference type="EMBL" id="LGRX02009541">
    <property type="protein sequence ID" value="KAK3271607.1"/>
    <property type="molecule type" value="Genomic_DNA"/>
</dbReference>
<accession>A0AAE0L4J8</accession>
<dbReference type="AlphaFoldDB" id="A0AAE0L4J8"/>
<feature type="compositionally biased region" description="Polar residues" evidence="2">
    <location>
        <begin position="263"/>
        <end position="275"/>
    </location>
</feature>
<evidence type="ECO:0000313" key="3">
    <source>
        <dbReference type="EMBL" id="KAK3271607.1"/>
    </source>
</evidence>
<comment type="caution">
    <text evidence="3">The sequence shown here is derived from an EMBL/GenBank/DDBJ whole genome shotgun (WGS) entry which is preliminary data.</text>
</comment>
<keyword evidence="1" id="KW-0175">Coiled coil</keyword>
<protein>
    <submittedName>
        <fullName evidence="3">Uncharacterized protein</fullName>
    </submittedName>
</protein>
<dbReference type="InterPro" id="IPR039893">
    <property type="entry name" value="CEP120-like"/>
</dbReference>
<dbReference type="PANTHER" id="PTHR21574">
    <property type="entry name" value="CENTROSOMAL PROTEIN OF 120 KDA"/>
    <property type="match status" value="1"/>
</dbReference>
<sequence>MERSRLKESERQNAVLEERLLAAEARAERTEHAFDAFRMEQRATPEAALHADLARLAQAKQAVEGQLEAARRAKAKYKEQVRRMARELAGLHRDRAAAAAYSTQAAEAARTAKVAESQMAQLKAERRELRQLTQQLANMTQPAPAPPQPVPWIFPAPGYPGGAWMTSAAPEAESAAPGGQESKHGAEELAEPASAAELVSDSEEEAEAEDAHKDHAGGARPGSAAVTGSSRALHQDLAAASGNAPARSAEPTRKGTDAPPGTSDDSGTAGPSTTPEGAGRADPGAEARRLLQERADLVRTGVYRCGDRVIMELDRRIEALTKAAGST</sequence>
<feature type="compositionally biased region" description="Low complexity" evidence="2">
    <location>
        <begin position="167"/>
        <end position="179"/>
    </location>
</feature>
<name>A0AAE0L4J8_9CHLO</name>
<feature type="region of interest" description="Disordered" evidence="2">
    <location>
        <begin position="164"/>
        <end position="288"/>
    </location>
</feature>
<gene>
    <name evidence="3" type="ORF">CYMTET_20057</name>
</gene>
<evidence type="ECO:0000256" key="2">
    <source>
        <dbReference type="SAM" id="MobiDB-lite"/>
    </source>
</evidence>
<dbReference type="Proteomes" id="UP001190700">
    <property type="component" value="Unassembled WGS sequence"/>
</dbReference>
<feature type="compositionally biased region" description="Low complexity" evidence="2">
    <location>
        <begin position="238"/>
        <end position="249"/>
    </location>
</feature>
<proteinExistence type="predicted"/>
<evidence type="ECO:0000256" key="1">
    <source>
        <dbReference type="SAM" id="Coils"/>
    </source>
</evidence>
<reference evidence="3 4" key="1">
    <citation type="journal article" date="2015" name="Genome Biol. Evol.">
        <title>Comparative Genomics of a Bacterivorous Green Alga Reveals Evolutionary Causalities and Consequences of Phago-Mixotrophic Mode of Nutrition.</title>
        <authorList>
            <person name="Burns J.A."/>
            <person name="Paasch A."/>
            <person name="Narechania A."/>
            <person name="Kim E."/>
        </authorList>
    </citation>
    <scope>NUCLEOTIDE SEQUENCE [LARGE SCALE GENOMIC DNA]</scope>
    <source>
        <strain evidence="3 4">PLY_AMNH</strain>
    </source>
</reference>
<dbReference type="GO" id="GO:0005815">
    <property type="term" value="C:microtubule organizing center"/>
    <property type="evidence" value="ECO:0007669"/>
    <property type="project" value="TreeGrafter"/>
</dbReference>
<evidence type="ECO:0000313" key="4">
    <source>
        <dbReference type="Proteomes" id="UP001190700"/>
    </source>
</evidence>
<dbReference type="GO" id="GO:0010564">
    <property type="term" value="P:regulation of cell cycle process"/>
    <property type="evidence" value="ECO:0007669"/>
    <property type="project" value="TreeGrafter"/>
</dbReference>
<keyword evidence="4" id="KW-1185">Reference proteome</keyword>
<feature type="coiled-coil region" evidence="1">
    <location>
        <begin position="6"/>
        <end position="139"/>
    </location>
</feature>
<dbReference type="PANTHER" id="PTHR21574:SF0">
    <property type="entry name" value="CENTROSOMAL PROTEIN OF 120 KDA"/>
    <property type="match status" value="1"/>
</dbReference>